<evidence type="ECO:0000313" key="2">
    <source>
        <dbReference type="Proteomes" id="UP000623107"/>
    </source>
</evidence>
<name>A0ABR9Y166_9PROT</name>
<dbReference type="RefSeq" id="WP_194258477.1">
    <property type="nucleotide sequence ID" value="NZ_JABCQG010000001.1"/>
</dbReference>
<keyword evidence="2" id="KW-1185">Reference proteome</keyword>
<protein>
    <recommendedName>
        <fullName evidence="3">XRE family transcriptional regulator</fullName>
    </recommendedName>
</protein>
<reference evidence="1" key="1">
    <citation type="submission" date="2020-04" db="EMBL/GenBank/DDBJ databases">
        <authorList>
            <person name="Sombolestani A."/>
        </authorList>
    </citation>
    <scope>NUCLEOTIDE SEQUENCE</scope>
    <source>
        <strain evidence="1">LMG 31484</strain>
    </source>
</reference>
<evidence type="ECO:0000313" key="1">
    <source>
        <dbReference type="EMBL" id="MBF0857622.1"/>
    </source>
</evidence>
<proteinExistence type="predicted"/>
<sequence length="149" mass="15910">MTLLSRLKTATQMAVKAIGGVDPAAEASRVSRARISEYQKRHSPSVIPVDVAVALDEFAQEPLILTVMAQHLGYVLVPIHVGEGHIPESMEAVARRSGDTMATTMRIMADGVIDDGEAIELEADLCKLQTAVSHGLRAVRARIKTGGTP</sequence>
<reference evidence="1" key="2">
    <citation type="submission" date="2020-11" db="EMBL/GenBank/DDBJ databases">
        <title>Description of novel Gluconobacter species.</title>
        <authorList>
            <person name="Cleenwerck I."/>
            <person name="Cnockaert M."/>
            <person name="Borremans W."/>
            <person name="Wieme A.D."/>
            <person name="De Vuyst L."/>
            <person name="Vandamme P."/>
        </authorList>
    </citation>
    <scope>NUCLEOTIDE SEQUENCE</scope>
    <source>
        <strain evidence="1">LMG 31484</strain>
    </source>
</reference>
<organism evidence="1 2">
    <name type="scientific">Gluconobacter vitians</name>
    <dbReference type="NCBI Taxonomy" id="2728102"/>
    <lineage>
        <taxon>Bacteria</taxon>
        <taxon>Pseudomonadati</taxon>
        <taxon>Pseudomonadota</taxon>
        <taxon>Alphaproteobacteria</taxon>
        <taxon>Acetobacterales</taxon>
        <taxon>Acetobacteraceae</taxon>
        <taxon>Gluconobacter</taxon>
    </lineage>
</organism>
<gene>
    <name evidence="1" type="ORF">HKD24_00120</name>
</gene>
<comment type="caution">
    <text evidence="1">The sequence shown here is derived from an EMBL/GenBank/DDBJ whole genome shotgun (WGS) entry which is preliminary data.</text>
</comment>
<dbReference type="EMBL" id="JABCQG010000001">
    <property type="protein sequence ID" value="MBF0857622.1"/>
    <property type="molecule type" value="Genomic_DNA"/>
</dbReference>
<accession>A0ABR9Y166</accession>
<evidence type="ECO:0008006" key="3">
    <source>
        <dbReference type="Google" id="ProtNLM"/>
    </source>
</evidence>
<dbReference type="Proteomes" id="UP000623107">
    <property type="component" value="Unassembled WGS sequence"/>
</dbReference>